<organism evidence="1 2">
    <name type="scientific">Pinctada imbricata</name>
    <name type="common">Atlantic pearl-oyster</name>
    <name type="synonym">Pinctada martensii</name>
    <dbReference type="NCBI Taxonomy" id="66713"/>
    <lineage>
        <taxon>Eukaryota</taxon>
        <taxon>Metazoa</taxon>
        <taxon>Spiralia</taxon>
        <taxon>Lophotrochozoa</taxon>
        <taxon>Mollusca</taxon>
        <taxon>Bivalvia</taxon>
        <taxon>Autobranchia</taxon>
        <taxon>Pteriomorphia</taxon>
        <taxon>Pterioida</taxon>
        <taxon>Pterioidea</taxon>
        <taxon>Pteriidae</taxon>
        <taxon>Pinctada</taxon>
    </lineage>
</organism>
<name>A0AA88XH41_PINIB</name>
<evidence type="ECO:0000313" key="1">
    <source>
        <dbReference type="EMBL" id="KAK3082671.1"/>
    </source>
</evidence>
<keyword evidence="2" id="KW-1185">Reference proteome</keyword>
<evidence type="ECO:0008006" key="3">
    <source>
        <dbReference type="Google" id="ProtNLM"/>
    </source>
</evidence>
<dbReference type="EMBL" id="VSWD01000014">
    <property type="protein sequence ID" value="KAK3082671.1"/>
    <property type="molecule type" value="Genomic_DNA"/>
</dbReference>
<accession>A0AA88XH41</accession>
<evidence type="ECO:0000313" key="2">
    <source>
        <dbReference type="Proteomes" id="UP001186944"/>
    </source>
</evidence>
<dbReference type="AlphaFoldDB" id="A0AA88XH41"/>
<gene>
    <name evidence="1" type="ORF">FSP39_002261</name>
</gene>
<dbReference type="Proteomes" id="UP001186944">
    <property type="component" value="Unassembled WGS sequence"/>
</dbReference>
<comment type="caution">
    <text evidence="1">The sequence shown here is derived from an EMBL/GenBank/DDBJ whole genome shotgun (WGS) entry which is preliminary data.</text>
</comment>
<protein>
    <recommendedName>
        <fullName evidence="3">MULE transposase domain-containing protein</fullName>
    </recommendedName>
</protein>
<sequence length="300" mass="34302">MYRARRKTTPALHKTQSSITLDGKWTETATGDRFLLIDGSHHSQRTIVFATDNNLRELAAADTIYCDRTFYTCPTLFHQIYTTHVRVDNVMTPVVFAFLPGKSQAIHTRFFDQLHIKMLDRGLTFNPKAAIVSGDEPWQPDFDYIGTTGSHTATHPLDAIEDVWFQALEDRDEANITDLTDPFTDYVFDQWIEGDRLLWNHFGTQGPRTTNNMEGWHSKLKKMVQHANPNIYTAIQMIKDVENANEITCTQRAAGGTIRPKCKKYLNIDRRLVALKDRYQQGSIDLMEHADSASELLHIG</sequence>
<proteinExistence type="predicted"/>
<reference evidence="1" key="1">
    <citation type="submission" date="2019-08" db="EMBL/GenBank/DDBJ databases">
        <title>The improved chromosome-level genome for the pearl oyster Pinctada fucata martensii using PacBio sequencing and Hi-C.</title>
        <authorList>
            <person name="Zheng Z."/>
        </authorList>
    </citation>
    <scope>NUCLEOTIDE SEQUENCE</scope>
    <source>
        <strain evidence="1">ZZ-2019</strain>
        <tissue evidence="1">Adductor muscle</tissue>
    </source>
</reference>